<keyword evidence="5" id="KW-0560">Oxidoreductase</keyword>
<evidence type="ECO:0000256" key="3">
    <source>
        <dbReference type="ARBA" id="ARBA00022630"/>
    </source>
</evidence>
<dbReference type="PROSITE" id="PS51387">
    <property type="entry name" value="FAD_PCMH"/>
    <property type="match status" value="1"/>
</dbReference>
<sequence>MLMHALVAILGMTVAVSAAPPQLRSLAADDVVILRTDGTSQIMKAAEFDALDAATVAPAPIDSYNQTSVPGISRRGCEESTEVQVLSDEEFVDWDVAISPVVASKGNSVGVSVTQGYKLANRLTVKHEIKFGGKKIISVSLNKNLDMTWTTTQKTSLSFSVPDGQYGVVVSQPYVRRVQGNLLSGCTDSPTVDPFTVDTYESQAYDDLAWVKGIIRLCSSDTYPIPYCIESMGTGGLQSGQNKFSGLTQRTRVKVVGSRPTPQGYRTDNPGLATFHVLAPGDECWPAESLWKEFDTALGGKLVKTQPIAQSCYDGPAKDLEACAHVAEMWSDQDFQTSNPIGRPYPYNITCAPVDYAASQVPTKCSLGPLPTYAVNATTRDHISSAIGFARQHNIRLVVASTGHDLLGRSDGYGSLEIWLRHYRNTIDFQDTYVPGRCCSKSGWNGSALHIDGAYQWRDVYKIAKANNVIAVGGGAVSPGAIGGWPSGGGHGPATRNYGLGADQILDAEIMLADGRIIVASHCEHTDLFRALRGGGPGYGIVLSMTIKAHPNVDAVTAHKLAIAPLQQTANNSDLLDAVAVLLQSYPDLNDAGFAGYAFWFRNFPTIFVGNATSGYSHGFWTIGKTREEADAGFAPVREALGKFTDRLFISESFASYDDYWSFYEAESGLYDPTGDTSILTSRMIDRSAVEDYTHVREAVEVLSGKPEEFASNVVLLVSGGQVFEDAKDATSGLHPAWRNSSYALITGRGISKIASNSQRKAVQDDITYVKGAAGKRLAPTTGGYMNEGDRHDPDYVETFYGANYNQHLAAKKKYDPFNVFYCPTCVGSEAFVELPDGPLCKRKA</sequence>
<evidence type="ECO:0000259" key="7">
    <source>
        <dbReference type="PROSITE" id="PS51387"/>
    </source>
</evidence>
<dbReference type="GO" id="GO:0016491">
    <property type="term" value="F:oxidoreductase activity"/>
    <property type="evidence" value="ECO:0007669"/>
    <property type="project" value="UniProtKB-KW"/>
</dbReference>
<keyword evidence="4" id="KW-0274">FAD</keyword>
<evidence type="ECO:0000313" key="9">
    <source>
        <dbReference type="Proteomes" id="UP001152533"/>
    </source>
</evidence>
<feature type="chain" id="PRO_5040744852" description="FAD-binding PCMH-type domain-containing protein" evidence="6">
    <location>
        <begin position="19"/>
        <end position="845"/>
    </location>
</feature>
<dbReference type="Proteomes" id="UP001152533">
    <property type="component" value="Unassembled WGS sequence"/>
</dbReference>
<evidence type="ECO:0000256" key="2">
    <source>
        <dbReference type="ARBA" id="ARBA00005466"/>
    </source>
</evidence>
<dbReference type="EMBL" id="CAMGZC010000087">
    <property type="protein sequence ID" value="CAI0643060.1"/>
    <property type="molecule type" value="Genomic_DNA"/>
</dbReference>
<dbReference type="Gene3D" id="3.30.465.10">
    <property type="match status" value="2"/>
</dbReference>
<dbReference type="PANTHER" id="PTHR42973">
    <property type="entry name" value="BINDING OXIDOREDUCTASE, PUTATIVE (AFU_ORTHOLOGUE AFUA_1G17690)-RELATED"/>
    <property type="match status" value="1"/>
</dbReference>
<dbReference type="AlphaFoldDB" id="A0A9W4RKH1"/>
<dbReference type="InterPro" id="IPR006094">
    <property type="entry name" value="Oxid_FAD_bind_N"/>
</dbReference>
<name>A0A9W4RKH1_9PEZI</name>
<gene>
    <name evidence="8" type="ORF">CGXH109_LOCUS21366</name>
</gene>
<keyword evidence="3" id="KW-0285">Flavoprotein</keyword>
<dbReference type="SUPFAM" id="SSF56176">
    <property type="entry name" value="FAD-binding/transporter-associated domain-like"/>
    <property type="match status" value="1"/>
</dbReference>
<evidence type="ECO:0000256" key="1">
    <source>
        <dbReference type="ARBA" id="ARBA00001974"/>
    </source>
</evidence>
<proteinExistence type="inferred from homology"/>
<evidence type="ECO:0000256" key="5">
    <source>
        <dbReference type="ARBA" id="ARBA00023002"/>
    </source>
</evidence>
<feature type="domain" description="FAD-binding PCMH-type" evidence="7">
    <location>
        <begin position="367"/>
        <end position="552"/>
    </location>
</feature>
<comment type="similarity">
    <text evidence="2">Belongs to the oxygen-dependent FAD-linked oxidoreductase family.</text>
</comment>
<dbReference type="Pfam" id="PF08031">
    <property type="entry name" value="BBE"/>
    <property type="match status" value="1"/>
</dbReference>
<dbReference type="InterPro" id="IPR012951">
    <property type="entry name" value="BBE"/>
</dbReference>
<organism evidence="8 9">
    <name type="scientific">Colletotrichum noveboracense</name>
    <dbReference type="NCBI Taxonomy" id="2664923"/>
    <lineage>
        <taxon>Eukaryota</taxon>
        <taxon>Fungi</taxon>
        <taxon>Dikarya</taxon>
        <taxon>Ascomycota</taxon>
        <taxon>Pezizomycotina</taxon>
        <taxon>Sordariomycetes</taxon>
        <taxon>Hypocreomycetidae</taxon>
        <taxon>Glomerellales</taxon>
        <taxon>Glomerellaceae</taxon>
        <taxon>Colletotrichum</taxon>
        <taxon>Colletotrichum gloeosporioides species complex</taxon>
    </lineage>
</organism>
<evidence type="ECO:0000256" key="6">
    <source>
        <dbReference type="SAM" id="SignalP"/>
    </source>
</evidence>
<dbReference type="PANTHER" id="PTHR42973:SF39">
    <property type="entry name" value="FAD-BINDING PCMH-TYPE DOMAIN-CONTAINING PROTEIN"/>
    <property type="match status" value="1"/>
</dbReference>
<comment type="caution">
    <text evidence="8">The sequence shown here is derived from an EMBL/GenBank/DDBJ whole genome shotgun (WGS) entry which is preliminary data.</text>
</comment>
<protein>
    <recommendedName>
        <fullName evidence="7">FAD-binding PCMH-type domain-containing protein</fullName>
    </recommendedName>
</protein>
<evidence type="ECO:0000256" key="4">
    <source>
        <dbReference type="ARBA" id="ARBA00022827"/>
    </source>
</evidence>
<keyword evidence="9" id="KW-1185">Reference proteome</keyword>
<accession>A0A9W4RKH1</accession>
<evidence type="ECO:0000313" key="8">
    <source>
        <dbReference type="EMBL" id="CAI0643060.1"/>
    </source>
</evidence>
<dbReference type="InterPro" id="IPR016169">
    <property type="entry name" value="FAD-bd_PCMH_sub2"/>
</dbReference>
<dbReference type="GO" id="GO:0071949">
    <property type="term" value="F:FAD binding"/>
    <property type="evidence" value="ECO:0007669"/>
    <property type="project" value="InterPro"/>
</dbReference>
<reference evidence="8" key="1">
    <citation type="submission" date="2022-08" db="EMBL/GenBank/DDBJ databases">
        <authorList>
            <person name="Giroux E."/>
            <person name="Giroux E."/>
        </authorList>
    </citation>
    <scope>NUCLEOTIDE SEQUENCE</scope>
    <source>
        <strain evidence="8">H1091258</strain>
    </source>
</reference>
<dbReference type="InterPro" id="IPR036318">
    <property type="entry name" value="FAD-bd_PCMH-like_sf"/>
</dbReference>
<dbReference type="Pfam" id="PF01565">
    <property type="entry name" value="FAD_binding_4"/>
    <property type="match status" value="1"/>
</dbReference>
<feature type="signal peptide" evidence="6">
    <location>
        <begin position="1"/>
        <end position="18"/>
    </location>
</feature>
<dbReference type="SUPFAM" id="SSF56973">
    <property type="entry name" value="Aerolisin/ETX pore-forming domain"/>
    <property type="match status" value="1"/>
</dbReference>
<keyword evidence="6" id="KW-0732">Signal</keyword>
<dbReference type="InterPro" id="IPR050416">
    <property type="entry name" value="FAD-linked_Oxidoreductase"/>
</dbReference>
<comment type="cofactor">
    <cofactor evidence="1">
        <name>FAD</name>
        <dbReference type="ChEBI" id="CHEBI:57692"/>
    </cofactor>
</comment>
<dbReference type="InterPro" id="IPR016166">
    <property type="entry name" value="FAD-bd_PCMH"/>
</dbReference>